<dbReference type="EMBL" id="APMM01000001">
    <property type="protein sequence ID" value="ENN96842.1"/>
    <property type="molecule type" value="Genomic_DNA"/>
</dbReference>
<comment type="caution">
    <text evidence="2">The sequence shown here is derived from an EMBL/GenBank/DDBJ whole genome shotgun (WGS) entry which is preliminary data.</text>
</comment>
<gene>
    <name evidence="2" type="ORF">J422_00305</name>
</gene>
<dbReference type="PANTHER" id="PTHR39323">
    <property type="entry name" value="BLR1149 PROTEIN"/>
    <property type="match status" value="1"/>
</dbReference>
<dbReference type="InterPro" id="IPR004843">
    <property type="entry name" value="Calcineurin-like_PHP"/>
</dbReference>
<dbReference type="STRING" id="1069083.GCA_000371805_01103"/>
<protein>
    <submittedName>
        <fullName evidence="2">Phosphoesterase</fullName>
    </submittedName>
</protein>
<dbReference type="InterPro" id="IPR024173">
    <property type="entry name" value="Pesterase_MJ0037-like"/>
</dbReference>
<dbReference type="InterPro" id="IPR004376">
    <property type="entry name" value="Pesterase_MJ0037"/>
</dbReference>
<evidence type="ECO:0000259" key="1">
    <source>
        <dbReference type="Pfam" id="PF00149"/>
    </source>
</evidence>
<dbReference type="CDD" id="cd07391">
    <property type="entry name" value="MPP_PF1019"/>
    <property type="match status" value="1"/>
</dbReference>
<dbReference type="Pfam" id="PF00149">
    <property type="entry name" value="Metallophos"/>
    <property type="match status" value="1"/>
</dbReference>
<keyword evidence="3" id="KW-1185">Reference proteome</keyword>
<dbReference type="Proteomes" id="UP000053695">
    <property type="component" value="Unassembled WGS sequence"/>
</dbReference>
<dbReference type="NCBIfam" id="TIGR00024">
    <property type="entry name" value="SbcD_rel_arch"/>
    <property type="match status" value="1"/>
</dbReference>
<name>N6W0E1_9EURY</name>
<organism evidence="2 3">
    <name type="scientific">Methanocaldococcus villosus KIN24-T80</name>
    <dbReference type="NCBI Taxonomy" id="1069083"/>
    <lineage>
        <taxon>Archaea</taxon>
        <taxon>Methanobacteriati</taxon>
        <taxon>Methanobacteriota</taxon>
        <taxon>Methanomada group</taxon>
        <taxon>Methanococci</taxon>
        <taxon>Methanococcales</taxon>
        <taxon>Methanocaldococcaceae</taxon>
        <taxon>Methanocaldococcus</taxon>
    </lineage>
</organism>
<evidence type="ECO:0000313" key="3">
    <source>
        <dbReference type="Proteomes" id="UP000053695"/>
    </source>
</evidence>
<dbReference type="GO" id="GO:0016787">
    <property type="term" value="F:hydrolase activity"/>
    <property type="evidence" value="ECO:0007669"/>
    <property type="project" value="InterPro"/>
</dbReference>
<feature type="domain" description="Calcineurin-like phosphoesterase" evidence="1">
    <location>
        <begin position="37"/>
        <end position="194"/>
    </location>
</feature>
<dbReference type="RefSeq" id="WP_004589748.1">
    <property type="nucleotide sequence ID" value="NZ_APMM01000001.1"/>
</dbReference>
<sequence>MKYPGFPRADTNFFRESIMKIKNLTLTEDRAIIYKKYGIIADTHIGFDISFNESGANFPLIQKDRVINNILKLIENYKIKSLIINGDLKHNFYPIKREIEFVNEFLNLLNEHVELILIKGNHDTYLSKITETYDYFELGKYTVTHGHKVVEGDFLILAHEHPSIKIRDEITTYKFPIYLVNKNYIVLPAFNPLSPGNDLVNNYPSSPIIKKDYLDGEVFGITEIGLLEFGKLKDLLEFNRL</sequence>
<dbReference type="PANTHER" id="PTHR39323:SF1">
    <property type="entry name" value="BLR1149 PROTEIN"/>
    <property type="match status" value="1"/>
</dbReference>
<reference evidence="2 3" key="1">
    <citation type="journal article" date="2013" name="Genome Announc.">
        <title>Draft Genome Sequence of a Highly Flagellated, Fast-Swimming Archaeon, Methanocaldococcus villosus Strain KIN24-T80 (DSM 22612).</title>
        <authorList>
            <person name="Thennarasu S."/>
            <person name="Polireddy D."/>
            <person name="Antony A."/>
            <person name="Yada M.R."/>
            <person name="Algarawi S."/>
            <person name="Sivakumar N."/>
        </authorList>
    </citation>
    <scope>NUCLEOTIDE SEQUENCE [LARGE SCALE GENOMIC DNA]</scope>
    <source>
        <strain evidence="2 3">KIN24-T80</strain>
    </source>
</reference>
<dbReference type="Gene3D" id="3.60.21.10">
    <property type="match status" value="1"/>
</dbReference>
<dbReference type="SUPFAM" id="SSF56300">
    <property type="entry name" value="Metallo-dependent phosphatases"/>
    <property type="match status" value="1"/>
</dbReference>
<dbReference type="PATRIC" id="fig|1069083.5.peg.61"/>
<accession>N6W0E1</accession>
<dbReference type="OrthoDB" id="18264at2157"/>
<evidence type="ECO:0000313" key="2">
    <source>
        <dbReference type="EMBL" id="ENN96842.1"/>
    </source>
</evidence>
<dbReference type="PIRSF" id="PIRSF000887">
    <property type="entry name" value="Pesterase_MJ0037"/>
    <property type="match status" value="1"/>
</dbReference>
<dbReference type="AlphaFoldDB" id="N6W0E1"/>
<proteinExistence type="predicted"/>
<dbReference type="InterPro" id="IPR029052">
    <property type="entry name" value="Metallo-depent_PP-like"/>
</dbReference>